<sequence>MIKILSELLDGLRPSSPRPGHMERISSPNVHNDDDPVITQRFLKINVRHITDGQGVVSGVLLVTPNAVMFDPNVSDPLVIEHGPESYGVIAPMELVVNAAIFHDIAHMKICGDSNTEKAEIYYPKQYNRCEASHSPGKDSLLDETFPELGVSGSVEGCDDQESICSSNDREGDAFPKAFERELVTPTNLQKTHADSTESCGSADKPSSTELPNSNDDNETATSDQTKETKDEDGETTIGSTVKTDDEINSLGRELRTLEERRRSLLDHHWAVPSKDSKSIEDDSIESSCRDVPVSVAGSQDESNNHLTKQSCHDSGIDIRDPPLSVVPAKKNYSDADIILSSEWAPPLTIAPALYTESPPSILNAQAQAQTQNLDSGGRKKTSSVSFSVEDGSGSADQSSSSDKSSDNKKNKMLKRLSYPLTWVEGLTGEGKPTEAESAPNTGDSNQSVFSKVFSRRSSIGTFIRPHSSEGTHSSKPNKAPPPKLDYRSMVSIDDMPELFVSFDKLIPRPARACADPPLYLRLRMGRPIGKAMPLPTSVMSYGKNKLKTEFIFSIPKNRTDELYRFLNTWVPHLYGELDEEQITARGFELIQHDTEWVKGGQTKLLKAPFVKTYHIIKSQTGTNDLEGCERISNFKFCSCFKLWNCVNVLIFYNNFKQIYILPDNK</sequence>
<reference evidence="2" key="1">
    <citation type="submission" date="2022-07" db="EMBL/GenBank/DDBJ databases">
        <authorList>
            <person name="Trinca V."/>
            <person name="Uliana J.V.C."/>
            <person name="Torres T.T."/>
            <person name="Ward R.J."/>
            <person name="Monesi N."/>
        </authorList>
    </citation>
    <scope>NUCLEOTIDE SEQUENCE</scope>
    <source>
        <strain evidence="2">HSMRA1968</strain>
        <tissue evidence="2">Whole embryos</tissue>
    </source>
</reference>
<evidence type="ECO:0000313" key="3">
    <source>
        <dbReference type="Proteomes" id="UP001151699"/>
    </source>
</evidence>
<evidence type="ECO:0000256" key="1">
    <source>
        <dbReference type="SAM" id="MobiDB-lite"/>
    </source>
</evidence>
<feature type="region of interest" description="Disordered" evidence="1">
    <location>
        <begin position="295"/>
        <end position="316"/>
    </location>
</feature>
<dbReference type="AlphaFoldDB" id="A0A9Q0RYE4"/>
<evidence type="ECO:0000313" key="2">
    <source>
        <dbReference type="EMBL" id="KAJ6636793.1"/>
    </source>
</evidence>
<feature type="compositionally biased region" description="Low complexity" evidence="1">
    <location>
        <begin position="391"/>
        <end position="403"/>
    </location>
</feature>
<accession>A0A9Q0RYE4</accession>
<keyword evidence="3" id="KW-1185">Reference proteome</keyword>
<feature type="region of interest" description="Disordered" evidence="1">
    <location>
        <begin position="463"/>
        <end position="486"/>
    </location>
</feature>
<protein>
    <submittedName>
        <fullName evidence="2">Nuclear receptor coactivator 7</fullName>
    </submittedName>
</protein>
<feature type="region of interest" description="Disordered" evidence="1">
    <location>
        <begin position="152"/>
        <end position="172"/>
    </location>
</feature>
<dbReference type="Proteomes" id="UP001151699">
    <property type="component" value="Chromosome C"/>
</dbReference>
<name>A0A9Q0RYE4_9DIPT</name>
<gene>
    <name evidence="2" type="primary">NCOA7</name>
    <name evidence="2" type="ORF">Bhyg_15388</name>
</gene>
<comment type="caution">
    <text evidence="2">The sequence shown here is derived from an EMBL/GenBank/DDBJ whole genome shotgun (WGS) entry which is preliminary data.</text>
</comment>
<dbReference type="EMBL" id="WJQU01000004">
    <property type="protein sequence ID" value="KAJ6636793.1"/>
    <property type="molecule type" value="Genomic_DNA"/>
</dbReference>
<feature type="non-terminal residue" evidence="2">
    <location>
        <position position="666"/>
    </location>
</feature>
<organism evidence="2 3">
    <name type="scientific">Pseudolycoriella hygida</name>
    <dbReference type="NCBI Taxonomy" id="35572"/>
    <lineage>
        <taxon>Eukaryota</taxon>
        <taxon>Metazoa</taxon>
        <taxon>Ecdysozoa</taxon>
        <taxon>Arthropoda</taxon>
        <taxon>Hexapoda</taxon>
        <taxon>Insecta</taxon>
        <taxon>Pterygota</taxon>
        <taxon>Neoptera</taxon>
        <taxon>Endopterygota</taxon>
        <taxon>Diptera</taxon>
        <taxon>Nematocera</taxon>
        <taxon>Sciaroidea</taxon>
        <taxon>Sciaridae</taxon>
        <taxon>Pseudolycoriella</taxon>
    </lineage>
</organism>
<feature type="region of interest" description="Disordered" evidence="1">
    <location>
        <begin position="185"/>
        <end position="245"/>
    </location>
</feature>
<keyword evidence="2" id="KW-0675">Receptor</keyword>
<feature type="region of interest" description="Disordered" evidence="1">
    <location>
        <begin position="12"/>
        <end position="31"/>
    </location>
</feature>
<dbReference type="OrthoDB" id="26679at2759"/>
<feature type="compositionally biased region" description="Polar residues" evidence="1">
    <location>
        <begin position="185"/>
        <end position="224"/>
    </location>
</feature>
<feature type="compositionally biased region" description="Polar residues" evidence="1">
    <location>
        <begin position="297"/>
        <end position="310"/>
    </location>
</feature>
<feature type="region of interest" description="Disordered" evidence="1">
    <location>
        <begin position="368"/>
        <end position="411"/>
    </location>
</feature>
<proteinExistence type="predicted"/>
<feature type="region of interest" description="Disordered" evidence="1">
    <location>
        <begin position="426"/>
        <end position="449"/>
    </location>
</feature>